<reference evidence="1 2" key="1">
    <citation type="submission" date="2018-04" db="EMBL/GenBank/DDBJ databases">
        <title>Sphingobacterium sp. M46 Genome.</title>
        <authorList>
            <person name="Cheng J."/>
            <person name="Li Y."/>
        </authorList>
    </citation>
    <scope>NUCLEOTIDE SEQUENCE [LARGE SCALE GENOMIC DNA]</scope>
    <source>
        <strain evidence="1 2">M46</strain>
    </source>
</reference>
<gene>
    <name evidence="1" type="ORF">DCO56_03235</name>
</gene>
<protein>
    <submittedName>
        <fullName evidence="1">Uncharacterized protein</fullName>
    </submittedName>
</protein>
<keyword evidence="2" id="KW-1185">Reference proteome</keyword>
<proteinExistence type="predicted"/>
<dbReference type="EMBL" id="QCXX01000001">
    <property type="protein sequence ID" value="PUV25996.1"/>
    <property type="molecule type" value="Genomic_DNA"/>
</dbReference>
<dbReference type="OrthoDB" id="704721at2"/>
<sequence>MKLSTKLLIGLAIILFAVPTLVASYIVRTNRVDTNVYHAEMDKEVSSADAKDVYFRSFPVGKFDKLQLLGSDARGINLYLVKSDKFLVKINKSQADFVKAKVDGDGFLTLNFLEGGDRYYKSVYVFAPDLSLLKLQNTGVNEFSAKLDKITIVGDSIESLSLSGETAINTLNLILTNSHIEDFGYRDDKNTAPVNHLFVEATNTMLGLPRVDYKTAHIFAKNSEIYFNRKGDKSKVDVLDIKTEGVSSVRLDSLQWNTLQGNLSNDTKIDLPVHALRGLIK</sequence>
<organism evidence="1 2">
    <name type="scientific">Sphingobacterium athyrii</name>
    <dbReference type="NCBI Taxonomy" id="2152717"/>
    <lineage>
        <taxon>Bacteria</taxon>
        <taxon>Pseudomonadati</taxon>
        <taxon>Bacteroidota</taxon>
        <taxon>Sphingobacteriia</taxon>
        <taxon>Sphingobacteriales</taxon>
        <taxon>Sphingobacteriaceae</taxon>
        <taxon>Sphingobacterium</taxon>
    </lineage>
</organism>
<dbReference type="RefSeq" id="WP_108632293.1">
    <property type="nucleotide sequence ID" value="NZ_QCXX01000001.1"/>
</dbReference>
<dbReference type="Proteomes" id="UP000250831">
    <property type="component" value="Unassembled WGS sequence"/>
</dbReference>
<comment type="caution">
    <text evidence="1">The sequence shown here is derived from an EMBL/GenBank/DDBJ whole genome shotgun (WGS) entry which is preliminary data.</text>
</comment>
<accession>A0A363NYV4</accession>
<name>A0A363NYV4_9SPHI</name>
<dbReference type="AlphaFoldDB" id="A0A363NYV4"/>
<evidence type="ECO:0000313" key="1">
    <source>
        <dbReference type="EMBL" id="PUV25996.1"/>
    </source>
</evidence>
<evidence type="ECO:0000313" key="2">
    <source>
        <dbReference type="Proteomes" id="UP000250831"/>
    </source>
</evidence>